<proteinExistence type="predicted"/>
<dbReference type="EMBL" id="KV417497">
    <property type="protein sequence ID" value="KZP29703.1"/>
    <property type="molecule type" value="Genomic_DNA"/>
</dbReference>
<organism evidence="2 3">
    <name type="scientific">Athelia psychrophila</name>
    <dbReference type="NCBI Taxonomy" id="1759441"/>
    <lineage>
        <taxon>Eukaryota</taxon>
        <taxon>Fungi</taxon>
        <taxon>Dikarya</taxon>
        <taxon>Basidiomycota</taxon>
        <taxon>Agaricomycotina</taxon>
        <taxon>Agaricomycetes</taxon>
        <taxon>Agaricomycetidae</taxon>
        <taxon>Atheliales</taxon>
        <taxon>Atheliaceae</taxon>
        <taxon>Athelia</taxon>
    </lineage>
</organism>
<evidence type="ECO:0000313" key="3">
    <source>
        <dbReference type="Proteomes" id="UP000076532"/>
    </source>
</evidence>
<dbReference type="STRING" id="436010.A0A166SQ34"/>
<dbReference type="AlphaFoldDB" id="A0A166SQ34"/>
<protein>
    <submittedName>
        <fullName evidence="2">Uncharacterized protein</fullName>
    </submittedName>
</protein>
<sequence>MSVCKEKPDRLPPLDNIGLEPVDQFSMSRGGSGRHRTTSMQMGPPGPRAGSIGLGIGSFAKPGGSFSISNFATPGGTPHAIRLLSSPCSLSVRDAIEEEWEATSRKDRVEEMILLQPSSRMETCKLANFRFPTGVLVFTDARPPTEPLKSQGPRYPHRPYRMFPVHLRGWMWRGMGRAGFAD</sequence>
<dbReference type="OrthoDB" id="514777at2759"/>
<name>A0A166SQ34_9AGAM</name>
<gene>
    <name evidence="2" type="ORF">FIBSPDRAFT_178163</name>
</gene>
<keyword evidence="3" id="KW-1185">Reference proteome</keyword>
<evidence type="ECO:0000256" key="1">
    <source>
        <dbReference type="SAM" id="MobiDB-lite"/>
    </source>
</evidence>
<evidence type="ECO:0000313" key="2">
    <source>
        <dbReference type="EMBL" id="KZP29703.1"/>
    </source>
</evidence>
<dbReference type="Proteomes" id="UP000076532">
    <property type="component" value="Unassembled WGS sequence"/>
</dbReference>
<feature type="region of interest" description="Disordered" evidence="1">
    <location>
        <begin position="1"/>
        <end position="45"/>
    </location>
</feature>
<reference evidence="2 3" key="1">
    <citation type="journal article" date="2016" name="Mol. Biol. Evol.">
        <title>Comparative Genomics of Early-Diverging Mushroom-Forming Fungi Provides Insights into the Origins of Lignocellulose Decay Capabilities.</title>
        <authorList>
            <person name="Nagy L.G."/>
            <person name="Riley R."/>
            <person name="Tritt A."/>
            <person name="Adam C."/>
            <person name="Daum C."/>
            <person name="Floudas D."/>
            <person name="Sun H."/>
            <person name="Yadav J.S."/>
            <person name="Pangilinan J."/>
            <person name="Larsson K.H."/>
            <person name="Matsuura K."/>
            <person name="Barry K."/>
            <person name="Labutti K."/>
            <person name="Kuo R."/>
            <person name="Ohm R.A."/>
            <person name="Bhattacharya S.S."/>
            <person name="Shirouzu T."/>
            <person name="Yoshinaga Y."/>
            <person name="Martin F.M."/>
            <person name="Grigoriev I.V."/>
            <person name="Hibbett D.S."/>
        </authorList>
    </citation>
    <scope>NUCLEOTIDE SEQUENCE [LARGE SCALE GENOMIC DNA]</scope>
    <source>
        <strain evidence="2 3">CBS 109695</strain>
    </source>
</reference>
<accession>A0A166SQ34</accession>
<feature type="compositionally biased region" description="Basic and acidic residues" evidence="1">
    <location>
        <begin position="1"/>
        <end position="12"/>
    </location>
</feature>